<dbReference type="GO" id="GO:0019346">
    <property type="term" value="P:transsulfuration"/>
    <property type="evidence" value="ECO:0007669"/>
    <property type="project" value="InterPro"/>
</dbReference>
<evidence type="ECO:0000256" key="4">
    <source>
        <dbReference type="PIRSR" id="PIRSR001434-2"/>
    </source>
</evidence>
<dbReference type="PANTHER" id="PTHR11808">
    <property type="entry name" value="TRANS-SULFURATION ENZYME FAMILY MEMBER"/>
    <property type="match status" value="1"/>
</dbReference>
<evidence type="ECO:0000256" key="1">
    <source>
        <dbReference type="ARBA" id="ARBA00001933"/>
    </source>
</evidence>
<keyword evidence="7" id="KW-0808">Transferase</keyword>
<evidence type="ECO:0000313" key="7">
    <source>
        <dbReference type="EMBL" id="QPS01674.1"/>
    </source>
</evidence>
<dbReference type="InterPro" id="IPR015422">
    <property type="entry name" value="PyrdxlP-dep_Trfase_small"/>
</dbReference>
<organism evidence="7 8">
    <name type="scientific">Aerococcus urinae</name>
    <dbReference type="NCBI Taxonomy" id="1376"/>
    <lineage>
        <taxon>Bacteria</taxon>
        <taxon>Bacillati</taxon>
        <taxon>Bacillota</taxon>
        <taxon>Bacilli</taxon>
        <taxon>Lactobacillales</taxon>
        <taxon>Aerococcaceae</taxon>
        <taxon>Aerococcus</taxon>
    </lineage>
</organism>
<dbReference type="InterPro" id="IPR015421">
    <property type="entry name" value="PyrdxlP-dep_Trfase_major"/>
</dbReference>
<accession>A0A109RFC4</accession>
<gene>
    <name evidence="7" type="ORF">I6G68_00930</name>
    <name evidence="6" type="ORF">ODY43_05790</name>
</gene>
<evidence type="ECO:0000313" key="9">
    <source>
        <dbReference type="Proteomes" id="UP001069145"/>
    </source>
</evidence>
<proteinExistence type="inferred from homology"/>
<evidence type="ECO:0000256" key="5">
    <source>
        <dbReference type="RuleBase" id="RU362118"/>
    </source>
</evidence>
<dbReference type="PANTHER" id="PTHR11808:SF90">
    <property type="entry name" value="CYSTATHIONINE GAMMA-SYNTHASE"/>
    <property type="match status" value="1"/>
</dbReference>
<dbReference type="InterPro" id="IPR000277">
    <property type="entry name" value="Cys/Met-Metab_PyrdxlP-dep_enz"/>
</dbReference>
<dbReference type="AlphaFoldDB" id="A0A109RFC4"/>
<dbReference type="Gene3D" id="3.40.640.10">
    <property type="entry name" value="Type I PLP-dependent aspartate aminotransferase-like (Major domain)"/>
    <property type="match status" value="1"/>
</dbReference>
<dbReference type="GO" id="GO:0030170">
    <property type="term" value="F:pyridoxal phosphate binding"/>
    <property type="evidence" value="ECO:0007669"/>
    <property type="project" value="InterPro"/>
</dbReference>
<sequence>MEHIETYLAQLGNRSDQRTGAVNTPIYLSTAYAHPGLGESTGFDYSRTANPTRNILQEGIKNLEAGDYGFATSSGMAAIQLVIEGLLEAGDHVVTLQDLYGGTYRYFHAVEERGQYRFTYCLSAEEIEQSLNDDVKLVFIETPTNPMMTEFDIQAIADKAHAVGALVVVDNTFYTPVLQQPLRQGADVVVHSATKYLAGHNDVLAGLVACRGEAIGEALAFQLNTTGATLGPIDCWLTIRGLKTLALRMNQHQSNAQAIVDYLKTESLVSQVFYTGKGGMVTFEMADQSKINDWLHAVKIFTFAESLGGVESLVTYPKTQTHADIPEELRLKYGLNDGIVRLSVGIENGQDLVKDLRNAFDHIR</sequence>
<dbReference type="OrthoDB" id="9780685at2"/>
<dbReference type="EMBL" id="CP065662">
    <property type="protein sequence ID" value="QPS01674.1"/>
    <property type="molecule type" value="Genomic_DNA"/>
</dbReference>
<comment type="cofactor">
    <cofactor evidence="1 5">
        <name>pyridoxal 5'-phosphate</name>
        <dbReference type="ChEBI" id="CHEBI:597326"/>
    </cofactor>
</comment>
<feature type="modified residue" description="N6-(pyridoxal phosphate)lysine" evidence="4">
    <location>
        <position position="195"/>
    </location>
</feature>
<dbReference type="Pfam" id="PF01053">
    <property type="entry name" value="Cys_Met_Meta_PP"/>
    <property type="match status" value="1"/>
</dbReference>
<protein>
    <submittedName>
        <fullName evidence="7">Aminotransferase class V-fold PLP-dependent enzyme</fullName>
    </submittedName>
</protein>
<dbReference type="KEGG" id="aun:AWM73_00095"/>
<dbReference type="FunFam" id="3.90.1150.10:FF:000070">
    <property type="entry name" value="Putative cystathionine gamma-synthase"/>
    <property type="match status" value="1"/>
</dbReference>
<keyword evidence="3 4" id="KW-0663">Pyridoxal phosphate</keyword>
<evidence type="ECO:0000256" key="3">
    <source>
        <dbReference type="ARBA" id="ARBA00022898"/>
    </source>
</evidence>
<reference evidence="6" key="2">
    <citation type="submission" date="2022-09" db="EMBL/GenBank/DDBJ databases">
        <title>Aerococcus urinae taxonomy study.</title>
        <authorList>
            <person name="Christensen J."/>
            <person name="Senneby E."/>
        </authorList>
    </citation>
    <scope>NUCLEOTIDE SEQUENCE</scope>
    <source>
        <strain evidence="6">NLD-066-U95</strain>
    </source>
</reference>
<name>A0A109RFC4_9LACT</name>
<keyword evidence="7" id="KW-0032">Aminotransferase</keyword>
<dbReference type="Proteomes" id="UP001069145">
    <property type="component" value="Unassembled WGS sequence"/>
</dbReference>
<dbReference type="Gene3D" id="3.90.1150.10">
    <property type="entry name" value="Aspartate Aminotransferase, domain 1"/>
    <property type="match status" value="1"/>
</dbReference>
<evidence type="ECO:0000313" key="6">
    <source>
        <dbReference type="EMBL" id="MCY3053498.1"/>
    </source>
</evidence>
<dbReference type="EMBL" id="JAOTML010000005">
    <property type="protein sequence ID" value="MCY3053498.1"/>
    <property type="molecule type" value="Genomic_DNA"/>
</dbReference>
<dbReference type="GO" id="GO:0005737">
    <property type="term" value="C:cytoplasm"/>
    <property type="evidence" value="ECO:0007669"/>
    <property type="project" value="TreeGrafter"/>
</dbReference>
<comment type="similarity">
    <text evidence="2 5">Belongs to the trans-sulfuration enzymes family.</text>
</comment>
<keyword evidence="9" id="KW-1185">Reference proteome</keyword>
<dbReference type="InterPro" id="IPR015424">
    <property type="entry name" value="PyrdxlP-dep_Trfase"/>
</dbReference>
<dbReference type="SUPFAM" id="SSF53383">
    <property type="entry name" value="PLP-dependent transferases"/>
    <property type="match status" value="1"/>
</dbReference>
<dbReference type="GeneID" id="35768137"/>
<dbReference type="CDD" id="cd00614">
    <property type="entry name" value="CGS_like"/>
    <property type="match status" value="1"/>
</dbReference>
<evidence type="ECO:0000256" key="2">
    <source>
        <dbReference type="ARBA" id="ARBA00009077"/>
    </source>
</evidence>
<dbReference type="FunFam" id="3.40.640.10:FF:000009">
    <property type="entry name" value="Cystathionine gamma-synthase homolog"/>
    <property type="match status" value="1"/>
</dbReference>
<dbReference type="GO" id="GO:0008483">
    <property type="term" value="F:transaminase activity"/>
    <property type="evidence" value="ECO:0007669"/>
    <property type="project" value="UniProtKB-KW"/>
</dbReference>
<dbReference type="InterPro" id="IPR054542">
    <property type="entry name" value="Cys_met_metab_PP"/>
</dbReference>
<reference evidence="7 8" key="1">
    <citation type="submission" date="2020-12" db="EMBL/GenBank/DDBJ databases">
        <title>FDA dAtabase for Regulatory Grade micrObial Sequences (FDA-ARGOS): Supporting development and validation of Infectious Disease Dx tests.</title>
        <authorList>
            <person name="Sproer C."/>
            <person name="Gronow S."/>
            <person name="Severitt S."/>
            <person name="Schroder I."/>
            <person name="Tallon L."/>
            <person name="Sadzewicz L."/>
            <person name="Zhao X."/>
            <person name="Boylan J."/>
            <person name="Ott S."/>
            <person name="Bowen H."/>
            <person name="Vavikolanu K."/>
            <person name="Mehta A."/>
            <person name="Aluvathingal J."/>
            <person name="Nadendla S."/>
            <person name="Lowell S."/>
            <person name="Myers T."/>
            <person name="Yan Y."/>
            <person name="Sichtig H."/>
        </authorList>
    </citation>
    <scope>NUCLEOTIDE SEQUENCE [LARGE SCALE GENOMIC DNA]</scope>
    <source>
        <strain evidence="7 8">FDAARGOS_911</strain>
    </source>
</reference>
<dbReference type="PIRSF" id="PIRSF001434">
    <property type="entry name" value="CGS"/>
    <property type="match status" value="1"/>
</dbReference>
<dbReference type="RefSeq" id="WP_060777504.1">
    <property type="nucleotide sequence ID" value="NZ_CAJHLF010000012.1"/>
</dbReference>
<evidence type="ECO:0000313" key="8">
    <source>
        <dbReference type="Proteomes" id="UP000594771"/>
    </source>
</evidence>
<dbReference type="GO" id="GO:0016846">
    <property type="term" value="F:carbon-sulfur lyase activity"/>
    <property type="evidence" value="ECO:0007669"/>
    <property type="project" value="TreeGrafter"/>
</dbReference>
<dbReference type="PROSITE" id="PS00868">
    <property type="entry name" value="CYS_MET_METAB_PP"/>
    <property type="match status" value="1"/>
</dbReference>
<dbReference type="Proteomes" id="UP000594771">
    <property type="component" value="Chromosome"/>
</dbReference>